<accession>A0A2R4ME14</accession>
<gene>
    <name evidence="2" type="ORF">MXMO3_01724</name>
</gene>
<dbReference type="Proteomes" id="UP000258927">
    <property type="component" value="Chromosome"/>
</dbReference>
<proteinExistence type="predicted"/>
<organism evidence="2 3">
    <name type="scientific">Maritalea myrionectae</name>
    <dbReference type="NCBI Taxonomy" id="454601"/>
    <lineage>
        <taxon>Bacteria</taxon>
        <taxon>Pseudomonadati</taxon>
        <taxon>Pseudomonadota</taxon>
        <taxon>Alphaproteobacteria</taxon>
        <taxon>Hyphomicrobiales</taxon>
        <taxon>Devosiaceae</taxon>
        <taxon>Maritalea</taxon>
    </lineage>
</organism>
<dbReference type="KEGG" id="mmyr:MXMO3_01724"/>
<evidence type="ECO:0000313" key="2">
    <source>
        <dbReference type="EMBL" id="AVX04250.1"/>
    </source>
</evidence>
<name>A0A2R4ME14_9HYPH</name>
<keyword evidence="3" id="KW-1185">Reference proteome</keyword>
<feature type="compositionally biased region" description="Polar residues" evidence="1">
    <location>
        <begin position="235"/>
        <end position="250"/>
    </location>
</feature>
<dbReference type="AlphaFoldDB" id="A0A2R4ME14"/>
<dbReference type="CDD" id="cd15482">
    <property type="entry name" value="Sialidase_non-viral"/>
    <property type="match status" value="1"/>
</dbReference>
<dbReference type="Gene3D" id="2.120.10.10">
    <property type="match status" value="1"/>
</dbReference>
<dbReference type="InterPro" id="IPR036278">
    <property type="entry name" value="Sialidase_sf"/>
</dbReference>
<dbReference type="EMBL" id="CP021330">
    <property type="protein sequence ID" value="AVX04250.1"/>
    <property type="molecule type" value="Genomic_DNA"/>
</dbReference>
<protein>
    <submittedName>
        <fullName evidence="2">Uncharacterized protein</fullName>
    </submittedName>
</protein>
<feature type="region of interest" description="Disordered" evidence="1">
    <location>
        <begin position="228"/>
        <end position="250"/>
    </location>
</feature>
<dbReference type="RefSeq" id="WP_117395591.1">
    <property type="nucleotide sequence ID" value="NZ_CP021330.1"/>
</dbReference>
<reference evidence="2 3" key="1">
    <citation type="submission" date="2017-05" db="EMBL/GenBank/DDBJ databases">
        <title>Genome Analysis of Maritalea myrionectae HL2708#5.</title>
        <authorList>
            <consortium name="Cotde Inc.-PKNU"/>
            <person name="Jang D."/>
            <person name="Oh H.-M."/>
        </authorList>
    </citation>
    <scope>NUCLEOTIDE SEQUENCE [LARGE SCALE GENOMIC DNA]</scope>
    <source>
        <strain evidence="2 3">HL2708#5</strain>
    </source>
</reference>
<sequence>MASVQINRTDGLSAATALKGPCRAATTANISLSGEQTIDGVSVVADDRVLVKDQTDASQNGIYVASTTDWRRAKDFKNSNDVQKGTLAYVTDGTANGDTVFVVTANNPIVVGTTDIAISESTPEIGDGEVTTAKLADNSVTNAKLADMETQTIKGRTTAGTGSPEDLTPAQARTVMQIDRSAPWYQVPFGSSTPESGAGIYTYAHFPVLACGRNILGVLYKYGNQHDSGEHEGVSASQQPAAGGTQNLTIDGTYASGGAATPPAATEVEVISDADDSARTFTVYGTVGGSVDSEAISGPTAGASGVATTKVFEDVTQVTVDGDTAGNIKVGFKLVPQNVSYRYSTDGGQSWSAKIDIFDGIGAGDTVYYWPALGTLQDLSFIALCNKLVIGSGPWTPVMRKSYDGITWDADDTTITITGDVPGVVEFFGKVQRTPSGRLVVGAYDGDESFVMYSDDDGDNWVSKLLVTDGATQYSEVTVAIIDELNWIAMVRIDGVTGSMLQLKTVDGGANWTNQGQTNLTVSGGYQSHDLTTVFVGGKTYLALVYMARETVSAPAPNVNSMCFRFARADDAISAATNWSHEKVLVDSTEMLSGYSAPGGENSLAGYPSMWVNPESGLALLAYGRETLFYYQAQVETKKVDISSEIARYTRKPFSRLRIEDDEFATTIPLPINSGGTGFLMAGGIGRWIHFAWETTGTSEIVSIEEGAAGSSMTTTTGTPAGTTGTDGQITLFLDTSTRKLAVENRLGSAIFANLEVSIDES</sequence>
<evidence type="ECO:0000256" key="1">
    <source>
        <dbReference type="SAM" id="MobiDB-lite"/>
    </source>
</evidence>
<dbReference type="SUPFAM" id="SSF50939">
    <property type="entry name" value="Sialidases"/>
    <property type="match status" value="1"/>
</dbReference>
<evidence type="ECO:0000313" key="3">
    <source>
        <dbReference type="Proteomes" id="UP000258927"/>
    </source>
</evidence>